<reference evidence="2 3" key="1">
    <citation type="submission" date="2020-03" db="EMBL/GenBank/DDBJ databases">
        <title>Alteromonas ponticola sp. nov., isolated from seawater.</title>
        <authorList>
            <person name="Yoon J.-H."/>
            <person name="Kim Y.-O."/>
        </authorList>
    </citation>
    <scope>NUCLEOTIDE SEQUENCE [LARGE SCALE GENOMIC DNA]</scope>
    <source>
        <strain evidence="2 3">MYP5</strain>
    </source>
</reference>
<dbReference type="EMBL" id="JAATNW010000006">
    <property type="protein sequence ID" value="NMH60648.1"/>
    <property type="molecule type" value="Genomic_DNA"/>
</dbReference>
<accession>A0ABX1R2E6</accession>
<evidence type="ECO:0000313" key="3">
    <source>
        <dbReference type="Proteomes" id="UP000709336"/>
    </source>
</evidence>
<evidence type="ECO:0000259" key="1">
    <source>
        <dbReference type="PROSITE" id="PS51819"/>
    </source>
</evidence>
<dbReference type="PANTHER" id="PTHR33993">
    <property type="entry name" value="GLYOXALASE-RELATED"/>
    <property type="match status" value="1"/>
</dbReference>
<comment type="caution">
    <text evidence="2">The sequence shown here is derived from an EMBL/GenBank/DDBJ whole genome shotgun (WGS) entry which is preliminary data.</text>
</comment>
<organism evidence="2 3">
    <name type="scientific">Alteromonas ponticola</name>
    <dbReference type="NCBI Taxonomy" id="2720613"/>
    <lineage>
        <taxon>Bacteria</taxon>
        <taxon>Pseudomonadati</taxon>
        <taxon>Pseudomonadota</taxon>
        <taxon>Gammaproteobacteria</taxon>
        <taxon>Alteromonadales</taxon>
        <taxon>Alteromonadaceae</taxon>
        <taxon>Alteromonas/Salinimonas group</taxon>
        <taxon>Alteromonas</taxon>
    </lineage>
</organism>
<sequence length="117" mass="13151">MSKNMTINYLEVPTSNIAATKAFFTNVFNWSFTDYGEEYVAFSTAEMEGGFYLSETLSLRANGAALIVFYTDELEKTQILIEQANGKITEPVFDFPGGRRFHFTEPGGSEFAVWSDN</sequence>
<dbReference type="Gene3D" id="3.10.180.10">
    <property type="entry name" value="2,3-Dihydroxybiphenyl 1,2-Dioxygenase, domain 1"/>
    <property type="match status" value="1"/>
</dbReference>
<dbReference type="InterPro" id="IPR029068">
    <property type="entry name" value="Glyas_Bleomycin-R_OHBP_Dase"/>
</dbReference>
<keyword evidence="3" id="KW-1185">Reference proteome</keyword>
<dbReference type="PROSITE" id="PS51819">
    <property type="entry name" value="VOC"/>
    <property type="match status" value="1"/>
</dbReference>
<name>A0ABX1R2E6_9ALTE</name>
<dbReference type="CDD" id="cd07247">
    <property type="entry name" value="SgaA_N_like"/>
    <property type="match status" value="1"/>
</dbReference>
<dbReference type="Pfam" id="PF00903">
    <property type="entry name" value="Glyoxalase"/>
    <property type="match status" value="1"/>
</dbReference>
<proteinExistence type="predicted"/>
<dbReference type="Proteomes" id="UP000709336">
    <property type="component" value="Unassembled WGS sequence"/>
</dbReference>
<dbReference type="SUPFAM" id="SSF54593">
    <property type="entry name" value="Glyoxalase/Bleomycin resistance protein/Dihydroxybiphenyl dioxygenase"/>
    <property type="match status" value="1"/>
</dbReference>
<dbReference type="RefSeq" id="WP_169211214.1">
    <property type="nucleotide sequence ID" value="NZ_JAATNW010000006.1"/>
</dbReference>
<dbReference type="InterPro" id="IPR037523">
    <property type="entry name" value="VOC_core"/>
</dbReference>
<protein>
    <submittedName>
        <fullName evidence="2">VOC family protein</fullName>
    </submittedName>
</protein>
<dbReference type="InterPro" id="IPR052164">
    <property type="entry name" value="Anthracycline_SecMetBiosynth"/>
</dbReference>
<dbReference type="PANTHER" id="PTHR33993:SF1">
    <property type="entry name" value="GLYOXALASE FAMILY PROTEIN"/>
    <property type="match status" value="1"/>
</dbReference>
<feature type="domain" description="VOC" evidence="1">
    <location>
        <begin position="6"/>
        <end position="116"/>
    </location>
</feature>
<evidence type="ECO:0000313" key="2">
    <source>
        <dbReference type="EMBL" id="NMH60648.1"/>
    </source>
</evidence>
<dbReference type="InterPro" id="IPR004360">
    <property type="entry name" value="Glyas_Fos-R_dOase_dom"/>
</dbReference>
<gene>
    <name evidence="2" type="ORF">HCJ96_11490</name>
</gene>